<reference evidence="1 2" key="1">
    <citation type="submission" date="2019-05" db="EMBL/GenBank/DDBJ databases">
        <authorList>
            <consortium name="Science for Life Laboratories"/>
        </authorList>
    </citation>
    <scope>NUCLEOTIDE SEQUENCE [LARGE SCALE GENOMIC DNA]</scope>
    <source>
        <strain evidence="1">Soil9</strain>
    </source>
</reference>
<keyword evidence="2" id="KW-1185">Reference proteome</keyword>
<dbReference type="EMBL" id="LR593886">
    <property type="protein sequence ID" value="VTR96178.1"/>
    <property type="molecule type" value="Genomic_DNA"/>
</dbReference>
<organism evidence="1 2">
    <name type="scientific">Gemmata massiliana</name>
    <dbReference type="NCBI Taxonomy" id="1210884"/>
    <lineage>
        <taxon>Bacteria</taxon>
        <taxon>Pseudomonadati</taxon>
        <taxon>Planctomycetota</taxon>
        <taxon>Planctomycetia</taxon>
        <taxon>Gemmatales</taxon>
        <taxon>Gemmataceae</taxon>
        <taxon>Gemmata</taxon>
    </lineage>
</organism>
<evidence type="ECO:0000313" key="1">
    <source>
        <dbReference type="EMBL" id="VTR96178.1"/>
    </source>
</evidence>
<protein>
    <submittedName>
        <fullName evidence="1">Uncharacterized protein</fullName>
    </submittedName>
</protein>
<sequence>MRYLLLALAFHCAWGAPGHLGEARAEEPTEAKLKKLADDSRARAAAVEVTVTTGERAAKATVRPEPIMKYTDVPRQIEMATLWVWQDEGRPIALGKVEAYERKEGTKWLYCFASASVRAVDGKWPDGHRFQARQDAISWATLKDPAPHETAAGRLRQMKDLFQRFTATTRDDQLKTSDELRPLARPLHEYTAPKHGVTQGILCGFAANGTNPDVVIVLEATDPNDKGVPKAWRYAVIGMTASGISVKLDKTEVFTRPYAKSPAEFETWTYFWEGAPKK</sequence>
<evidence type="ECO:0000313" key="2">
    <source>
        <dbReference type="Proteomes" id="UP000464178"/>
    </source>
</evidence>
<dbReference type="Proteomes" id="UP000464178">
    <property type="component" value="Chromosome"/>
</dbReference>
<name>A0A6P2D4F1_9BACT</name>
<accession>A0A6P2D4F1</accession>
<dbReference type="AlphaFoldDB" id="A0A6P2D4F1"/>
<dbReference type="KEGG" id="gms:SOIL9_15360"/>
<proteinExistence type="predicted"/>
<dbReference type="RefSeq" id="WP_162670500.1">
    <property type="nucleotide sequence ID" value="NZ_LR593886.1"/>
</dbReference>
<gene>
    <name evidence="1" type="ORF">SOIL9_15360</name>
</gene>